<dbReference type="Pfam" id="PF00702">
    <property type="entry name" value="Hydrolase"/>
    <property type="match status" value="1"/>
</dbReference>
<sequence length="213" mass="23418">MKAVVFDWDGTLVDSQCAYLDSWRVALAAAGRKITNPELQYAVGRAFPDVLHHFSQRLSVDPKKVEREFRKDFPVRVQAEIVRFPDAVTCAQELQKNGIDLAIATQTPRPEFNRALAVTGLDGLITTTVCRTEVARPKPAPDLYLEVCRQLQREPTDCLAIEDSRVGAASARDAGLFVVGIARSAQAKQGLNEAADIVVETLDSDMILGFCET</sequence>
<evidence type="ECO:0000313" key="1">
    <source>
        <dbReference type="EMBL" id="GLY85665.1"/>
    </source>
</evidence>
<dbReference type="Gene3D" id="3.40.50.1000">
    <property type="entry name" value="HAD superfamily/HAD-like"/>
    <property type="match status" value="1"/>
</dbReference>
<name>A0A9W6S0F4_9ACTN</name>
<keyword evidence="2" id="KW-1185">Reference proteome</keyword>
<dbReference type="PANTHER" id="PTHR43481:SF4">
    <property type="entry name" value="GLYCEROL-1-PHOSPHATE PHOSPHOHYDROLASE 1-RELATED"/>
    <property type="match status" value="1"/>
</dbReference>
<dbReference type="SFLD" id="SFLDS00003">
    <property type="entry name" value="Haloacid_Dehalogenase"/>
    <property type="match status" value="1"/>
</dbReference>
<comment type="caution">
    <text evidence="1">The sequence shown here is derived from an EMBL/GenBank/DDBJ whole genome shotgun (WGS) entry which is preliminary data.</text>
</comment>
<dbReference type="InterPro" id="IPR036412">
    <property type="entry name" value="HAD-like_sf"/>
</dbReference>
<evidence type="ECO:0000313" key="2">
    <source>
        <dbReference type="Proteomes" id="UP001165074"/>
    </source>
</evidence>
<dbReference type="InterPro" id="IPR023214">
    <property type="entry name" value="HAD_sf"/>
</dbReference>
<dbReference type="EMBL" id="BSTK01000004">
    <property type="protein sequence ID" value="GLY85665.1"/>
    <property type="molecule type" value="Genomic_DNA"/>
</dbReference>
<dbReference type="SFLD" id="SFLDG01129">
    <property type="entry name" value="C1.5:_HAD__Beta-PGM__Phosphata"/>
    <property type="match status" value="1"/>
</dbReference>
<reference evidence="1" key="1">
    <citation type="submission" date="2023-03" db="EMBL/GenBank/DDBJ databases">
        <title>Actinoallomurus iriomotensis NBRC 103684.</title>
        <authorList>
            <person name="Ichikawa N."/>
            <person name="Sato H."/>
            <person name="Tonouchi N."/>
        </authorList>
    </citation>
    <scope>NUCLEOTIDE SEQUENCE</scope>
    <source>
        <strain evidence="1">NBRC 103684</strain>
    </source>
</reference>
<dbReference type="InterPro" id="IPR051806">
    <property type="entry name" value="HAD-like_SPP"/>
</dbReference>
<dbReference type="InterPro" id="IPR023198">
    <property type="entry name" value="PGP-like_dom2"/>
</dbReference>
<dbReference type="SFLD" id="SFLDG01135">
    <property type="entry name" value="C1.5.6:_HAD__Beta-PGM__Phospha"/>
    <property type="match status" value="1"/>
</dbReference>
<dbReference type="InterPro" id="IPR006439">
    <property type="entry name" value="HAD-SF_hydro_IA"/>
</dbReference>
<accession>A0A9W6S0F4</accession>
<gene>
    <name evidence="1" type="ORF">Airi02_035940</name>
</gene>
<dbReference type="NCBIfam" id="TIGR01509">
    <property type="entry name" value="HAD-SF-IA-v3"/>
    <property type="match status" value="1"/>
</dbReference>
<dbReference type="PANTHER" id="PTHR43481">
    <property type="entry name" value="FRUCTOSE-1-PHOSPHATE PHOSPHATASE"/>
    <property type="match status" value="1"/>
</dbReference>
<dbReference type="RefSeq" id="WP_285572719.1">
    <property type="nucleotide sequence ID" value="NZ_BSTK01000004.1"/>
</dbReference>
<dbReference type="SUPFAM" id="SSF56784">
    <property type="entry name" value="HAD-like"/>
    <property type="match status" value="1"/>
</dbReference>
<dbReference type="Gene3D" id="1.10.150.240">
    <property type="entry name" value="Putative phosphatase, domain 2"/>
    <property type="match status" value="1"/>
</dbReference>
<dbReference type="GO" id="GO:0050308">
    <property type="term" value="F:sugar-phosphatase activity"/>
    <property type="evidence" value="ECO:0007669"/>
    <property type="project" value="TreeGrafter"/>
</dbReference>
<protein>
    <submittedName>
        <fullName evidence="1">Haloacid dehalogenase</fullName>
    </submittedName>
</protein>
<proteinExistence type="predicted"/>
<dbReference type="AlphaFoldDB" id="A0A9W6S0F4"/>
<organism evidence="1 2">
    <name type="scientific">Actinoallomurus iriomotensis</name>
    <dbReference type="NCBI Taxonomy" id="478107"/>
    <lineage>
        <taxon>Bacteria</taxon>
        <taxon>Bacillati</taxon>
        <taxon>Actinomycetota</taxon>
        <taxon>Actinomycetes</taxon>
        <taxon>Streptosporangiales</taxon>
        <taxon>Thermomonosporaceae</taxon>
        <taxon>Actinoallomurus</taxon>
    </lineage>
</organism>
<dbReference type="Proteomes" id="UP001165074">
    <property type="component" value="Unassembled WGS sequence"/>
</dbReference>